<protein>
    <submittedName>
        <fullName evidence="2">Sporulation protein YtrH</fullName>
    </submittedName>
</protein>
<dbReference type="AlphaFoldDB" id="A0A4V2UVQ9"/>
<gene>
    <name evidence="2" type="ORF">EDD58_101398</name>
</gene>
<keyword evidence="1" id="KW-1133">Transmembrane helix</keyword>
<name>A0A4V2UVQ9_9BACL</name>
<accession>A0A4V2UVQ9</accession>
<dbReference type="InterPro" id="IPR025689">
    <property type="entry name" value="Spore_YtrH"/>
</dbReference>
<proteinExistence type="predicted"/>
<evidence type="ECO:0000313" key="2">
    <source>
        <dbReference type="EMBL" id="TCS96757.1"/>
    </source>
</evidence>
<keyword evidence="1" id="KW-0472">Membrane</keyword>
<organism evidence="2 3">
    <name type="scientific">Hazenella coriacea</name>
    <dbReference type="NCBI Taxonomy" id="1179467"/>
    <lineage>
        <taxon>Bacteria</taxon>
        <taxon>Bacillati</taxon>
        <taxon>Bacillota</taxon>
        <taxon>Bacilli</taxon>
        <taxon>Bacillales</taxon>
        <taxon>Thermoactinomycetaceae</taxon>
        <taxon>Hazenella</taxon>
    </lineage>
</organism>
<reference evidence="2 3" key="1">
    <citation type="submission" date="2019-03" db="EMBL/GenBank/DDBJ databases">
        <title>Genomic Encyclopedia of Type Strains, Phase IV (KMG-IV): sequencing the most valuable type-strain genomes for metagenomic binning, comparative biology and taxonomic classification.</title>
        <authorList>
            <person name="Goeker M."/>
        </authorList>
    </citation>
    <scope>NUCLEOTIDE SEQUENCE [LARGE SCALE GENOMIC DNA]</scope>
    <source>
        <strain evidence="2 3">DSM 45707</strain>
    </source>
</reference>
<dbReference type="RefSeq" id="WP_131923144.1">
    <property type="nucleotide sequence ID" value="NZ_SMAG01000001.1"/>
</dbReference>
<evidence type="ECO:0000313" key="3">
    <source>
        <dbReference type="Proteomes" id="UP000294937"/>
    </source>
</evidence>
<dbReference type="Pfam" id="PF14034">
    <property type="entry name" value="Spore_YtrH"/>
    <property type="match status" value="1"/>
</dbReference>
<keyword evidence="3" id="KW-1185">Reference proteome</keyword>
<evidence type="ECO:0000256" key="1">
    <source>
        <dbReference type="SAM" id="Phobius"/>
    </source>
</evidence>
<comment type="caution">
    <text evidence="2">The sequence shown here is derived from an EMBL/GenBank/DDBJ whole genome shotgun (WGS) entry which is preliminary data.</text>
</comment>
<feature type="transmembrane region" description="Helical" evidence="1">
    <location>
        <begin position="13"/>
        <end position="37"/>
    </location>
</feature>
<feature type="transmembrane region" description="Helical" evidence="1">
    <location>
        <begin position="80"/>
        <end position="105"/>
    </location>
</feature>
<keyword evidence="1" id="KW-0812">Transmembrane</keyword>
<sequence>MEQHFWTTAILDFLIALGVVIGGVVFGGLGAFLTGDYPMERMMRLAEHLKIWAMVAAIGGTIDMIKALEVNILGGQINQAFQQMIFVLSAFIGAHTGTILVHWLIKGEI</sequence>
<dbReference type="EMBL" id="SMAG01000001">
    <property type="protein sequence ID" value="TCS96757.1"/>
    <property type="molecule type" value="Genomic_DNA"/>
</dbReference>
<dbReference type="Proteomes" id="UP000294937">
    <property type="component" value="Unassembled WGS sequence"/>
</dbReference>
<dbReference type="OrthoDB" id="2381692at2"/>